<dbReference type="SMR" id="Q97E13"/>
<dbReference type="HOGENOM" id="CLU_914308_0_0_9"/>
<gene>
    <name evidence="1" type="ordered locus">CA_C3307</name>
</gene>
<dbReference type="eggNOG" id="COG0457">
    <property type="taxonomic scope" value="Bacteria"/>
</dbReference>
<dbReference type="KEGG" id="cac:CA_C3307"/>
<name>Q97E13_CLOAB</name>
<dbReference type="EMBL" id="AE001437">
    <property type="protein sequence ID" value="AAK81239.1"/>
    <property type="molecule type" value="Genomic_DNA"/>
</dbReference>
<dbReference type="PIR" id="D97306">
    <property type="entry name" value="D97306"/>
</dbReference>
<reference evidence="1 2" key="1">
    <citation type="journal article" date="2001" name="J. Bacteriol.">
        <title>Genome sequence and comparative analysis of the solvent-producing bacterium Clostridium acetobutylicum.</title>
        <authorList>
            <person name="Nolling J."/>
            <person name="Breton G."/>
            <person name="Omelchenko M.V."/>
            <person name="Makarova K.S."/>
            <person name="Zeng Q."/>
            <person name="Gibson R."/>
            <person name="Lee H.M."/>
            <person name="Dubois J."/>
            <person name="Qiu D."/>
            <person name="Hitti J."/>
            <person name="Wolf Y.I."/>
            <person name="Tatusov R.L."/>
            <person name="Sabathe F."/>
            <person name="Doucette-Stamm L."/>
            <person name="Soucaille P."/>
            <person name="Daly M.J."/>
            <person name="Bennett G.N."/>
            <person name="Koonin E.V."/>
            <person name="Smith D.R."/>
        </authorList>
    </citation>
    <scope>NUCLEOTIDE SEQUENCE [LARGE SCALE GENOMIC DNA]</scope>
    <source>
        <strain evidence="2">ATCC 824 / DSM 792 / JCM 1419 / LMG 5710 / VKM B-1787</strain>
    </source>
</reference>
<dbReference type="AlphaFoldDB" id="Q97E13"/>
<evidence type="ECO:0000313" key="1">
    <source>
        <dbReference type="EMBL" id="AAK81239.1"/>
    </source>
</evidence>
<sequence>MPLSYYEKGIMYKRKNFMGPAVKCFEEARKLEEKVGSKASLELAKIYAYFKDYEEAYKYCKEAISKSNYIEAYYLMVRILLLSNTPINEILKKAGKVKIHNSLLADIFCFEGNYEVALKIIDTCLKEDEVTRDLELIKIKCLLKLKQYDKCKDYIDNFSQSYLYFFKIRMYKVICCVLLEEYRLAWKIIDEFDYKKLSLYNKNKLKAYINFYNAALDIRGITPHENDEEYYSCIFEIIDILLATKEIKCLKKLIQTISKYDGGYLELAELYSNYGYVSEAKKLIVLYIKKFEVVNNKMIYILQK</sequence>
<proteinExistence type="predicted"/>
<dbReference type="SUPFAM" id="SSF48452">
    <property type="entry name" value="TPR-like"/>
    <property type="match status" value="1"/>
</dbReference>
<accession>Q97E13</accession>
<dbReference type="InterPro" id="IPR011990">
    <property type="entry name" value="TPR-like_helical_dom_sf"/>
</dbReference>
<keyword evidence="2" id="KW-1185">Reference proteome</keyword>
<organism evidence="1 2">
    <name type="scientific">Clostridium acetobutylicum (strain ATCC 824 / DSM 792 / JCM 1419 / IAM 19013 / LMG 5710 / NBRC 13948 / NRRL B-527 / VKM B-1787 / 2291 / W)</name>
    <dbReference type="NCBI Taxonomy" id="272562"/>
    <lineage>
        <taxon>Bacteria</taxon>
        <taxon>Bacillati</taxon>
        <taxon>Bacillota</taxon>
        <taxon>Clostridia</taxon>
        <taxon>Eubacteriales</taxon>
        <taxon>Clostridiaceae</taxon>
        <taxon>Clostridium</taxon>
    </lineage>
</organism>
<dbReference type="OrthoDB" id="9802752at2"/>
<protein>
    <submittedName>
        <fullName evidence="1">TPR-repeats containing protein</fullName>
    </submittedName>
</protein>
<dbReference type="InterPro" id="IPR019734">
    <property type="entry name" value="TPR_rpt"/>
</dbReference>
<dbReference type="STRING" id="272562.CA_C3307"/>
<dbReference type="PATRIC" id="fig|272562.8.peg.3485"/>
<dbReference type="Gene3D" id="1.25.40.10">
    <property type="entry name" value="Tetratricopeptide repeat domain"/>
    <property type="match status" value="1"/>
</dbReference>
<dbReference type="SMART" id="SM00028">
    <property type="entry name" value="TPR"/>
    <property type="match status" value="2"/>
</dbReference>
<evidence type="ECO:0000313" key="2">
    <source>
        <dbReference type="Proteomes" id="UP000000814"/>
    </source>
</evidence>
<dbReference type="Proteomes" id="UP000000814">
    <property type="component" value="Chromosome"/>
</dbReference>